<dbReference type="GO" id="GO:0003723">
    <property type="term" value="F:RNA binding"/>
    <property type="evidence" value="ECO:0007669"/>
    <property type="project" value="InterPro"/>
</dbReference>
<organism evidence="3 4">
    <name type="scientific">Lactococcus garvieae</name>
    <dbReference type="NCBI Taxonomy" id="1363"/>
    <lineage>
        <taxon>Bacteria</taxon>
        <taxon>Bacillati</taxon>
        <taxon>Bacillota</taxon>
        <taxon>Bacilli</taxon>
        <taxon>Lactobacillales</taxon>
        <taxon>Streptococcaceae</taxon>
        <taxon>Lactococcus</taxon>
    </lineage>
</organism>
<dbReference type="Proteomes" id="UP001217324">
    <property type="component" value="Chromosome"/>
</dbReference>
<dbReference type="GO" id="GO:0003677">
    <property type="term" value="F:DNA binding"/>
    <property type="evidence" value="ECO:0007669"/>
    <property type="project" value="InterPro"/>
</dbReference>
<reference evidence="3" key="1">
    <citation type="submission" date="2023-02" db="EMBL/GenBank/DDBJ databases">
        <title>Comparative genomics and fermentation flavor characterization of five lactic acid bacteria reveal flavor biosynthesis metabolic pathways in fermented muskmelon puree.</title>
        <authorList>
            <person name="Yuan L."/>
            <person name="Li M."/>
            <person name="Xu X."/>
            <person name="Lao F."/>
            <person name="Wu J."/>
        </authorList>
    </citation>
    <scope>NUCLEOTIDE SEQUENCE</scope>
    <source>
        <strain evidence="3">Pa-2</strain>
    </source>
</reference>
<dbReference type="Gene3D" id="3.40.1310.30">
    <property type="match status" value="1"/>
</dbReference>
<dbReference type="RefSeq" id="WP_274978326.1">
    <property type="nucleotide sequence ID" value="NZ_CP118627.1"/>
</dbReference>
<feature type="domain" description="Plasmid replication protein origin binding" evidence="2">
    <location>
        <begin position="10"/>
        <end position="101"/>
    </location>
</feature>
<dbReference type="EMBL" id="CP118627">
    <property type="protein sequence ID" value="WEA13296.1"/>
    <property type="molecule type" value="Genomic_DNA"/>
</dbReference>
<protein>
    <submittedName>
        <fullName evidence="3">Rep family protein</fullName>
    </submittedName>
</protein>
<evidence type="ECO:0000313" key="4">
    <source>
        <dbReference type="Proteomes" id="UP001217324"/>
    </source>
</evidence>
<feature type="domain" description="Helicase superfamily 3 single-stranded DNA/RNA virus" evidence="1">
    <location>
        <begin position="193"/>
        <end position="265"/>
    </location>
</feature>
<accession>A0AAX3NBQ7</accession>
<dbReference type="GO" id="GO:0006260">
    <property type="term" value="P:DNA replication"/>
    <property type="evidence" value="ECO:0007669"/>
    <property type="project" value="InterPro"/>
</dbReference>
<proteinExistence type="predicted"/>
<dbReference type="GO" id="GO:0005727">
    <property type="term" value="C:extrachromosomal circular DNA"/>
    <property type="evidence" value="ECO:0007669"/>
    <property type="project" value="InterPro"/>
</dbReference>
<evidence type="ECO:0000313" key="3">
    <source>
        <dbReference type="EMBL" id="WEA13296.1"/>
    </source>
</evidence>
<dbReference type="InterPro" id="IPR000605">
    <property type="entry name" value="Helicase_SF3_ssDNA/RNA_vir"/>
</dbReference>
<dbReference type="InterPro" id="IPR002631">
    <property type="entry name" value="Plasmid_rep_OBD"/>
</dbReference>
<dbReference type="InterPro" id="IPR027417">
    <property type="entry name" value="P-loop_NTPase"/>
</dbReference>
<evidence type="ECO:0000259" key="1">
    <source>
        <dbReference type="Pfam" id="PF00910"/>
    </source>
</evidence>
<sequence>MKKLTNETAELSSVALIVHDKDKNDLFEPIFPHVHVFGKFSKKRTLSRIARKVGIKEQYIEVPKNGKRYFEENQLAYLIHAQQPGKYQYNAKEVETFDTFDYKKFIKENASKFEKQSATVKRKSTDEKFDLISQKILNGELFLENILENDELFLLYANHKQQFRQVFDCYAERMAFKNLKSLANGDYKLTVMYFQGKSSLGKSYLAREIATKVVEYAEKLGHKSRVYSAAASNPFDDYYGEDIILLDDIRPESMRRADWLKLLDPLNTSRMSARFSNKQVVPRLVLITNTQLPEEFFGNFLDEALDQYLRRINFCNILSEKQQGMGYEGGIYYKLAETKRLVNPKVRNINEFEKEEVNFDLEDIFTTDNKQEFTQRALTEYIFPRIYPDGEIKKFDFLKSKMKIVKD</sequence>
<dbReference type="Pfam" id="PF01719">
    <property type="entry name" value="Rep_OBD"/>
    <property type="match status" value="1"/>
</dbReference>
<name>A0AAX3NBQ7_9LACT</name>
<dbReference type="SUPFAM" id="SSF52540">
    <property type="entry name" value="P-loop containing nucleoside triphosphate hydrolases"/>
    <property type="match status" value="1"/>
</dbReference>
<dbReference type="Pfam" id="PF00910">
    <property type="entry name" value="RNA_helicase"/>
    <property type="match status" value="1"/>
</dbReference>
<dbReference type="GO" id="GO:0003724">
    <property type="term" value="F:RNA helicase activity"/>
    <property type="evidence" value="ECO:0007669"/>
    <property type="project" value="InterPro"/>
</dbReference>
<dbReference type="Gene3D" id="3.40.50.300">
    <property type="entry name" value="P-loop containing nucleotide triphosphate hydrolases"/>
    <property type="match status" value="1"/>
</dbReference>
<evidence type="ECO:0000259" key="2">
    <source>
        <dbReference type="Pfam" id="PF01719"/>
    </source>
</evidence>
<dbReference type="AlphaFoldDB" id="A0AAX3NBQ7"/>
<dbReference type="GO" id="GO:0003916">
    <property type="term" value="F:DNA topoisomerase activity"/>
    <property type="evidence" value="ECO:0007669"/>
    <property type="project" value="InterPro"/>
</dbReference>
<gene>
    <name evidence="3" type="ORF">PWF74_07070</name>
</gene>